<dbReference type="OrthoDB" id="9803021at2"/>
<dbReference type="GO" id="GO:0030234">
    <property type="term" value="F:enzyme regulator activity"/>
    <property type="evidence" value="ECO:0007669"/>
    <property type="project" value="InterPro"/>
</dbReference>
<protein>
    <submittedName>
        <fullName evidence="1">PII family protein</fullName>
    </submittedName>
</protein>
<evidence type="ECO:0000313" key="1">
    <source>
        <dbReference type="EMBL" id="PRO64549.1"/>
    </source>
</evidence>
<name>A0A2P6ME36_ALKUR</name>
<dbReference type="InterPro" id="IPR011322">
    <property type="entry name" value="N-reg_PII-like_a/b"/>
</dbReference>
<dbReference type="SMART" id="SM00938">
    <property type="entry name" value="P-II"/>
    <property type="match status" value="2"/>
</dbReference>
<gene>
    <name evidence="1" type="ORF">C6I21_13690</name>
</gene>
<accession>A0A2P6ME36</accession>
<dbReference type="SUPFAM" id="SSF54913">
    <property type="entry name" value="GlnB-like"/>
    <property type="match status" value="2"/>
</dbReference>
<dbReference type="AlphaFoldDB" id="A0A2P6ME36"/>
<evidence type="ECO:0000313" key="2">
    <source>
        <dbReference type="Proteomes" id="UP000243650"/>
    </source>
</evidence>
<dbReference type="InterPro" id="IPR015867">
    <property type="entry name" value="N-reg_PII/ATP_PRibTrfase_C"/>
</dbReference>
<dbReference type="Proteomes" id="UP000243650">
    <property type="component" value="Unassembled WGS sequence"/>
</dbReference>
<organism evidence="1 2">
    <name type="scientific">Alkalicoccus urumqiensis</name>
    <name type="common">Bacillus urumqiensis</name>
    <dbReference type="NCBI Taxonomy" id="1548213"/>
    <lineage>
        <taxon>Bacteria</taxon>
        <taxon>Bacillati</taxon>
        <taxon>Bacillota</taxon>
        <taxon>Bacilli</taxon>
        <taxon>Bacillales</taxon>
        <taxon>Bacillaceae</taxon>
        <taxon>Alkalicoccus</taxon>
    </lineage>
</organism>
<dbReference type="GO" id="GO:0006808">
    <property type="term" value="P:regulation of nitrogen utilization"/>
    <property type="evidence" value="ECO:0007669"/>
    <property type="project" value="InterPro"/>
</dbReference>
<dbReference type="EMBL" id="PVNS01000014">
    <property type="protein sequence ID" value="PRO64549.1"/>
    <property type="molecule type" value="Genomic_DNA"/>
</dbReference>
<dbReference type="PROSITE" id="PS51343">
    <property type="entry name" value="PII_GLNB_DOM"/>
    <property type="match status" value="2"/>
</dbReference>
<keyword evidence="2" id="KW-1185">Reference proteome</keyword>
<reference evidence="1 2" key="1">
    <citation type="submission" date="2018-03" db="EMBL/GenBank/DDBJ databases">
        <title>Bacillus urumqiensis sp. nov., a moderately haloalkaliphilic bacterium isolated from a salt lake.</title>
        <authorList>
            <person name="Zhao B."/>
            <person name="Liao Z."/>
        </authorList>
    </citation>
    <scope>NUCLEOTIDE SEQUENCE [LARGE SCALE GENOMIC DNA]</scope>
    <source>
        <strain evidence="1 2">BZ-SZ-XJ18</strain>
    </source>
</reference>
<sequence>MKTFRGDHKIMVTIVKRGKASRLVKASKKAGASGGTILLGEGVGIHEKRRFFGVDALHEKEILLTLAPEDIFPDIVDAISSAARLHKPGRGIGCILDARRTLGIAHLGYDDSTKELDDMTDDVKHRGFNLIITVVEKGKSGKVIDASNRAGAEGGTVMNGRGSGVNEKAKLLSMQIEPEKDVVLTLIRTSKTDAVLRAIEDDCELSAPGKGVSFVLPVEDTVGINHQLQDD</sequence>
<dbReference type="InterPro" id="IPR002187">
    <property type="entry name" value="N-reg_PII"/>
</dbReference>
<proteinExistence type="predicted"/>
<dbReference type="Pfam" id="PF00543">
    <property type="entry name" value="P-II"/>
    <property type="match status" value="1"/>
</dbReference>
<comment type="caution">
    <text evidence="1">The sequence shown here is derived from an EMBL/GenBank/DDBJ whole genome shotgun (WGS) entry which is preliminary data.</text>
</comment>
<dbReference type="Gene3D" id="3.30.70.120">
    <property type="match status" value="2"/>
</dbReference>
<dbReference type="RefSeq" id="WP_105960040.1">
    <property type="nucleotide sequence ID" value="NZ_PVNS01000014.1"/>
</dbReference>